<feature type="transmembrane region" description="Helical" evidence="1">
    <location>
        <begin position="15"/>
        <end position="36"/>
    </location>
</feature>
<keyword evidence="1" id="KW-1133">Transmembrane helix</keyword>
<dbReference type="RefSeq" id="WP_015527216.1">
    <property type="nucleotide sequence ID" value="NZ_PSQG01000011.1"/>
</dbReference>
<dbReference type="AlphaFoldDB" id="A0A367FZS3"/>
<keyword evidence="1" id="KW-0472">Membrane</keyword>
<protein>
    <recommendedName>
        <fullName evidence="4">FMN-binding protein</fullName>
    </recommendedName>
</protein>
<accession>A0A367FZS3</accession>
<sequence length="145" mass="16027">MSSKTRIIVLHMKEIIYTAVFLALAVVLAVVLFFMFGPGKNASHTASEKSRYKPGVYTSSITLNENTFDVEVTVNADRIKAIRLVNLNETTKASYPLMEPVLDSLASQIYSSQSLEDIQYAGDRKYTSQVLLSAITDAVKKAENT</sequence>
<keyword evidence="1" id="KW-0812">Transmembrane</keyword>
<dbReference type="EMBL" id="PSQG01000011">
    <property type="protein sequence ID" value="RCH43850.1"/>
    <property type="molecule type" value="Genomic_DNA"/>
</dbReference>
<proteinExistence type="predicted"/>
<evidence type="ECO:0000313" key="2">
    <source>
        <dbReference type="EMBL" id="RCH43850.1"/>
    </source>
</evidence>
<evidence type="ECO:0000313" key="3">
    <source>
        <dbReference type="Proteomes" id="UP000253208"/>
    </source>
</evidence>
<comment type="caution">
    <text evidence="2">The sequence shown here is derived from an EMBL/GenBank/DDBJ whole genome shotgun (WGS) entry which is preliminary data.</text>
</comment>
<evidence type="ECO:0000256" key="1">
    <source>
        <dbReference type="SAM" id="Phobius"/>
    </source>
</evidence>
<gene>
    <name evidence="2" type="ORF">C4886_09160</name>
</gene>
<name>A0A367FZS3_9FIRM</name>
<dbReference type="Proteomes" id="UP000253208">
    <property type="component" value="Unassembled WGS sequence"/>
</dbReference>
<reference evidence="2 3" key="1">
    <citation type="submission" date="2018-02" db="EMBL/GenBank/DDBJ databases">
        <title>Complete genome sequencing of Faecalibacterium prausnitzii strains isolated from the human gut.</title>
        <authorList>
            <person name="Fitzgerald B.C."/>
            <person name="Shkoporov A.N."/>
            <person name="Ross P.R."/>
            <person name="Hill C."/>
        </authorList>
    </citation>
    <scope>NUCLEOTIDE SEQUENCE [LARGE SCALE GENOMIC DNA]</scope>
    <source>
        <strain evidence="2 3">APC942/31-1</strain>
    </source>
</reference>
<evidence type="ECO:0008006" key="4">
    <source>
        <dbReference type="Google" id="ProtNLM"/>
    </source>
</evidence>
<organism evidence="2 3">
    <name type="scientific">Blautia obeum</name>
    <dbReference type="NCBI Taxonomy" id="40520"/>
    <lineage>
        <taxon>Bacteria</taxon>
        <taxon>Bacillati</taxon>
        <taxon>Bacillota</taxon>
        <taxon>Clostridia</taxon>
        <taxon>Lachnospirales</taxon>
        <taxon>Lachnospiraceae</taxon>
        <taxon>Blautia</taxon>
    </lineage>
</organism>